<dbReference type="GO" id="GO:0009279">
    <property type="term" value="C:cell outer membrane"/>
    <property type="evidence" value="ECO:0007669"/>
    <property type="project" value="UniProtKB-SubCell"/>
</dbReference>
<dbReference type="GO" id="GO:0015344">
    <property type="term" value="F:siderophore uptake transmembrane transporter activity"/>
    <property type="evidence" value="ECO:0007669"/>
    <property type="project" value="TreeGrafter"/>
</dbReference>
<evidence type="ECO:0000256" key="3">
    <source>
        <dbReference type="ARBA" id="ARBA00022452"/>
    </source>
</evidence>
<dbReference type="PANTHER" id="PTHR30069">
    <property type="entry name" value="TONB-DEPENDENT OUTER MEMBRANE RECEPTOR"/>
    <property type="match status" value="1"/>
</dbReference>
<dbReference type="InterPro" id="IPR037066">
    <property type="entry name" value="Plug_dom_sf"/>
</dbReference>
<evidence type="ECO:0000256" key="12">
    <source>
        <dbReference type="SAM" id="SignalP"/>
    </source>
</evidence>
<evidence type="ECO:0000313" key="15">
    <source>
        <dbReference type="EMBL" id="HIR61901.1"/>
    </source>
</evidence>
<dbReference type="SUPFAM" id="SSF56935">
    <property type="entry name" value="Porins"/>
    <property type="match status" value="1"/>
</dbReference>
<sequence length="685" mass="77717">MNYKKAGTVLPIIALMLSLTASLRAQDGIPELPADTLGEVVVTADRIREIVPAQRLSGKQLHRLSSNSIADALRYFSGVQVKDYGGIGGLKTVNVRSLGSQHVGVFYDGIQISNAQNGMVDLGKFSMDNMEVLSVYNGQKSDIFQSARDYASAAALYMVSRRPKFSGDRGNNLNFKLRSGSFDLIDLSGLWEHRMGKYFSTSVNAEFLNTSGRYKFRYQRDGGYDTTEVRRNGDVMFVRAEVGLFGQMPRTDFMLKGYFYWSERGYPGAAVKKDYGISLLNEDRQKDRNIFVQSAVTHRAADFYSFKLQAKYANDYMNYTMPPHSTLQPMDNHYWQQELYLTTSHLFSAGRIWSANLSCDLQWNSLEADGTEMFNANFIRPRRLTVLSAAATSVNFSFGLSAQASLLYTCVHDVSKRGMETAGDKNEWTPTVIVSYTPWKRAGLSLRAFYKRIFRMPTFNDLYYVQLGNRNLKPEYTAQYNLGAAYKKTWRHDWFTGLQASVDVYYNTVKDKIIATPTSNQLVWTMVNLGYVEIRGVDVSVTPSLRFGPVDVSARLNYTCQKAQDFTDSRKEEGYEGVISTYGDQIPYVPLHSGSAVLSVSYRTWDFHYSFVYTGERYMLGGNVPVNYIQPWYTSDLSVSKIFHIKKMDIGVTAEVNNIFNQQYEVVKWYPMPGTNFRITLSLAI</sequence>
<protein>
    <submittedName>
        <fullName evidence="15">TonB-dependent receptor</fullName>
    </submittedName>
</protein>
<evidence type="ECO:0000256" key="11">
    <source>
        <dbReference type="RuleBase" id="RU003357"/>
    </source>
</evidence>
<dbReference type="EMBL" id="DVHI01000001">
    <property type="protein sequence ID" value="HIR61901.1"/>
    <property type="molecule type" value="Genomic_DNA"/>
</dbReference>
<keyword evidence="7 10" id="KW-0472">Membrane</keyword>
<dbReference type="Pfam" id="PF00593">
    <property type="entry name" value="TonB_dep_Rec_b-barrel"/>
    <property type="match status" value="1"/>
</dbReference>
<keyword evidence="9 10" id="KW-0998">Cell outer membrane</keyword>
<feature type="signal peptide" evidence="12">
    <location>
        <begin position="1"/>
        <end position="25"/>
    </location>
</feature>
<feature type="chain" id="PRO_5038384367" evidence="12">
    <location>
        <begin position="26"/>
        <end position="685"/>
    </location>
</feature>
<reference evidence="15" key="2">
    <citation type="journal article" date="2021" name="PeerJ">
        <title>Extensive microbial diversity within the chicken gut microbiome revealed by metagenomics and culture.</title>
        <authorList>
            <person name="Gilroy R."/>
            <person name="Ravi A."/>
            <person name="Getino M."/>
            <person name="Pursley I."/>
            <person name="Horton D.L."/>
            <person name="Alikhan N.F."/>
            <person name="Baker D."/>
            <person name="Gharbi K."/>
            <person name="Hall N."/>
            <person name="Watson M."/>
            <person name="Adriaenssens E.M."/>
            <person name="Foster-Nyarko E."/>
            <person name="Jarju S."/>
            <person name="Secka A."/>
            <person name="Antonio M."/>
            <person name="Oren A."/>
            <person name="Chaudhuri R.R."/>
            <person name="La Ragione R."/>
            <person name="Hildebrand F."/>
            <person name="Pallen M.J."/>
        </authorList>
    </citation>
    <scope>NUCLEOTIDE SEQUENCE</scope>
    <source>
        <strain evidence="15">ChiHjej13B12-12457</strain>
    </source>
</reference>
<evidence type="ECO:0000256" key="10">
    <source>
        <dbReference type="PROSITE-ProRule" id="PRU01360"/>
    </source>
</evidence>
<keyword evidence="4 10" id="KW-0812">Transmembrane</keyword>
<dbReference type="AlphaFoldDB" id="A0A9D1DZK6"/>
<evidence type="ECO:0000259" key="13">
    <source>
        <dbReference type="Pfam" id="PF00593"/>
    </source>
</evidence>
<evidence type="ECO:0000256" key="9">
    <source>
        <dbReference type="ARBA" id="ARBA00023237"/>
    </source>
</evidence>
<keyword evidence="6 11" id="KW-0798">TonB box</keyword>
<proteinExistence type="inferred from homology"/>
<dbReference type="PANTHER" id="PTHR30069:SF29">
    <property type="entry name" value="HEMOGLOBIN AND HEMOGLOBIN-HAPTOGLOBIN-BINDING PROTEIN 1-RELATED"/>
    <property type="match status" value="1"/>
</dbReference>
<evidence type="ECO:0000256" key="1">
    <source>
        <dbReference type="ARBA" id="ARBA00004571"/>
    </source>
</evidence>
<evidence type="ECO:0000256" key="7">
    <source>
        <dbReference type="ARBA" id="ARBA00023136"/>
    </source>
</evidence>
<dbReference type="PROSITE" id="PS52016">
    <property type="entry name" value="TONB_DEPENDENT_REC_3"/>
    <property type="match status" value="1"/>
</dbReference>
<evidence type="ECO:0000256" key="8">
    <source>
        <dbReference type="ARBA" id="ARBA00023170"/>
    </source>
</evidence>
<dbReference type="InterPro" id="IPR036942">
    <property type="entry name" value="Beta-barrel_TonB_sf"/>
</dbReference>
<keyword evidence="3 10" id="KW-1134">Transmembrane beta strand</keyword>
<comment type="caution">
    <text evidence="15">The sequence shown here is derived from an EMBL/GenBank/DDBJ whole genome shotgun (WGS) entry which is preliminary data.</text>
</comment>
<keyword evidence="5 12" id="KW-0732">Signal</keyword>
<evidence type="ECO:0000256" key="6">
    <source>
        <dbReference type="ARBA" id="ARBA00023077"/>
    </source>
</evidence>
<reference evidence="15" key="1">
    <citation type="submission" date="2020-10" db="EMBL/GenBank/DDBJ databases">
        <authorList>
            <person name="Gilroy R."/>
        </authorList>
    </citation>
    <scope>NUCLEOTIDE SEQUENCE</scope>
    <source>
        <strain evidence="15">ChiHjej13B12-12457</strain>
    </source>
</reference>
<keyword evidence="2 10" id="KW-0813">Transport</keyword>
<gene>
    <name evidence="15" type="ORF">IAC94_00035</name>
</gene>
<name>A0A9D1DZK6_9BACT</name>
<dbReference type="Gene3D" id="2.40.170.20">
    <property type="entry name" value="TonB-dependent receptor, beta-barrel domain"/>
    <property type="match status" value="1"/>
</dbReference>
<evidence type="ECO:0000256" key="2">
    <source>
        <dbReference type="ARBA" id="ARBA00022448"/>
    </source>
</evidence>
<dbReference type="InterPro" id="IPR012910">
    <property type="entry name" value="Plug_dom"/>
</dbReference>
<accession>A0A9D1DZK6</accession>
<keyword evidence="8 15" id="KW-0675">Receptor</keyword>
<comment type="similarity">
    <text evidence="10 11">Belongs to the TonB-dependent receptor family.</text>
</comment>
<feature type="domain" description="TonB-dependent receptor plug" evidence="14">
    <location>
        <begin position="53"/>
        <end position="145"/>
    </location>
</feature>
<organism evidence="15 16">
    <name type="scientific">Candidatus Coprenecus avistercoris</name>
    <dbReference type="NCBI Taxonomy" id="2840730"/>
    <lineage>
        <taxon>Bacteria</taxon>
        <taxon>Pseudomonadati</taxon>
        <taxon>Bacteroidota</taxon>
        <taxon>Bacteroidia</taxon>
        <taxon>Bacteroidales</taxon>
        <taxon>Rikenellaceae</taxon>
        <taxon>Rikenellaceae incertae sedis</taxon>
        <taxon>Candidatus Coprenecus</taxon>
    </lineage>
</organism>
<evidence type="ECO:0000256" key="5">
    <source>
        <dbReference type="ARBA" id="ARBA00022729"/>
    </source>
</evidence>
<comment type="subcellular location">
    <subcellularLocation>
        <location evidence="1 10">Cell outer membrane</location>
        <topology evidence="1 10">Multi-pass membrane protein</topology>
    </subcellularLocation>
</comment>
<evidence type="ECO:0000259" key="14">
    <source>
        <dbReference type="Pfam" id="PF07715"/>
    </source>
</evidence>
<dbReference type="InterPro" id="IPR039426">
    <property type="entry name" value="TonB-dep_rcpt-like"/>
</dbReference>
<dbReference type="Pfam" id="PF07715">
    <property type="entry name" value="Plug"/>
    <property type="match status" value="1"/>
</dbReference>
<dbReference type="GO" id="GO:0044718">
    <property type="term" value="P:siderophore transmembrane transport"/>
    <property type="evidence" value="ECO:0007669"/>
    <property type="project" value="TreeGrafter"/>
</dbReference>
<feature type="domain" description="TonB-dependent receptor-like beta-barrel" evidence="13">
    <location>
        <begin position="260"/>
        <end position="659"/>
    </location>
</feature>
<evidence type="ECO:0000313" key="16">
    <source>
        <dbReference type="Proteomes" id="UP000886744"/>
    </source>
</evidence>
<dbReference type="Proteomes" id="UP000886744">
    <property type="component" value="Unassembled WGS sequence"/>
</dbReference>
<evidence type="ECO:0000256" key="4">
    <source>
        <dbReference type="ARBA" id="ARBA00022692"/>
    </source>
</evidence>
<dbReference type="Gene3D" id="2.170.130.10">
    <property type="entry name" value="TonB-dependent receptor, plug domain"/>
    <property type="match status" value="1"/>
</dbReference>
<dbReference type="InterPro" id="IPR000531">
    <property type="entry name" value="Beta-barrel_TonB"/>
</dbReference>